<dbReference type="STRING" id="1550231.SAMN05660662_2364"/>
<keyword evidence="2 4" id="KW-0442">Lipid degradation</keyword>
<evidence type="ECO:0000259" key="5">
    <source>
        <dbReference type="PROSITE" id="PS51635"/>
    </source>
</evidence>
<organism evidence="6 7">
    <name type="scientific">Blastococcus aurantiacus</name>
    <dbReference type="NCBI Taxonomy" id="1550231"/>
    <lineage>
        <taxon>Bacteria</taxon>
        <taxon>Bacillati</taxon>
        <taxon>Actinomycetota</taxon>
        <taxon>Actinomycetes</taxon>
        <taxon>Geodermatophilales</taxon>
        <taxon>Geodermatophilaceae</taxon>
        <taxon>Blastococcus</taxon>
    </lineage>
</organism>
<dbReference type="SUPFAM" id="SSF52151">
    <property type="entry name" value="FabD/lysophospholipase-like"/>
    <property type="match status" value="1"/>
</dbReference>
<feature type="short sequence motif" description="DGA/G" evidence="4">
    <location>
        <begin position="185"/>
        <end position="187"/>
    </location>
</feature>
<evidence type="ECO:0000256" key="1">
    <source>
        <dbReference type="ARBA" id="ARBA00022801"/>
    </source>
</evidence>
<feature type="short sequence motif" description="GXGXXG" evidence="4">
    <location>
        <begin position="10"/>
        <end position="15"/>
    </location>
</feature>
<evidence type="ECO:0000256" key="2">
    <source>
        <dbReference type="ARBA" id="ARBA00022963"/>
    </source>
</evidence>
<evidence type="ECO:0000256" key="3">
    <source>
        <dbReference type="ARBA" id="ARBA00023098"/>
    </source>
</evidence>
<dbReference type="PANTHER" id="PTHR14226:SF57">
    <property type="entry name" value="BLR7027 PROTEIN"/>
    <property type="match status" value="1"/>
</dbReference>
<dbReference type="PROSITE" id="PS51635">
    <property type="entry name" value="PNPLA"/>
    <property type="match status" value="1"/>
</dbReference>
<gene>
    <name evidence="6" type="ORF">SAMN05660662_2364</name>
</gene>
<name>A0A1G7LJQ9_9ACTN</name>
<dbReference type="InterPro" id="IPR016035">
    <property type="entry name" value="Acyl_Trfase/lysoPLipase"/>
</dbReference>
<accession>A0A1G7LJQ9</accession>
<dbReference type="RefSeq" id="WP_091766460.1">
    <property type="nucleotide sequence ID" value="NZ_FNBT01000004.1"/>
</dbReference>
<evidence type="ECO:0000313" key="7">
    <source>
        <dbReference type="Proteomes" id="UP000199406"/>
    </source>
</evidence>
<dbReference type="Gene3D" id="3.40.1090.10">
    <property type="entry name" value="Cytosolic phospholipase A2 catalytic domain"/>
    <property type="match status" value="2"/>
</dbReference>
<dbReference type="OrthoDB" id="2339873at2"/>
<dbReference type="GO" id="GO:0016787">
    <property type="term" value="F:hydrolase activity"/>
    <property type="evidence" value="ECO:0007669"/>
    <property type="project" value="UniProtKB-UniRule"/>
</dbReference>
<evidence type="ECO:0000313" key="6">
    <source>
        <dbReference type="EMBL" id="SDF49762.1"/>
    </source>
</evidence>
<feature type="domain" description="PNPLA" evidence="5">
    <location>
        <begin position="6"/>
        <end position="198"/>
    </location>
</feature>
<dbReference type="InterPro" id="IPR050301">
    <property type="entry name" value="NTE"/>
</dbReference>
<keyword evidence="7" id="KW-1185">Reference proteome</keyword>
<dbReference type="AlphaFoldDB" id="A0A1G7LJQ9"/>
<dbReference type="GO" id="GO:0016042">
    <property type="term" value="P:lipid catabolic process"/>
    <property type="evidence" value="ECO:0007669"/>
    <property type="project" value="UniProtKB-UniRule"/>
</dbReference>
<dbReference type="PANTHER" id="PTHR14226">
    <property type="entry name" value="NEUROPATHY TARGET ESTERASE/SWISS CHEESE D.MELANOGASTER"/>
    <property type="match status" value="1"/>
</dbReference>
<feature type="short sequence motif" description="GXSXG" evidence="4">
    <location>
        <begin position="41"/>
        <end position="45"/>
    </location>
</feature>
<protein>
    <submittedName>
        <fullName evidence="6">NTE family protein</fullName>
    </submittedName>
</protein>
<feature type="active site" description="Nucleophile" evidence="4">
    <location>
        <position position="43"/>
    </location>
</feature>
<proteinExistence type="predicted"/>
<reference evidence="7" key="1">
    <citation type="submission" date="2016-10" db="EMBL/GenBank/DDBJ databases">
        <authorList>
            <person name="Varghese N."/>
            <person name="Submissions S."/>
        </authorList>
    </citation>
    <scope>NUCLEOTIDE SEQUENCE [LARGE SCALE GENOMIC DNA]</scope>
    <source>
        <strain evidence="7">DSM 44268</strain>
    </source>
</reference>
<dbReference type="EMBL" id="FNBT01000004">
    <property type="protein sequence ID" value="SDF49762.1"/>
    <property type="molecule type" value="Genomic_DNA"/>
</dbReference>
<keyword evidence="3 4" id="KW-0443">Lipid metabolism</keyword>
<keyword evidence="1 4" id="KW-0378">Hydrolase</keyword>
<dbReference type="InterPro" id="IPR002641">
    <property type="entry name" value="PNPLA_dom"/>
</dbReference>
<sequence length="280" mass="28717">MATRALVLGGGGVAGIAWELGLLSGWAAEGVDVTSADLIVGTSAGSVVGAQLRLSGDLQGLYERQLLPPVGELKVEFDGVSAMAAFAEAMKGNTGEQDARARLGALALTVDAVPEAQRRAIIEGRIGDPEWPIARLIITAVDTADGEFLPFDASSGVRLLDAVTASCAVPGVWPPVTVNGRRLMDGGMRSVTNADLAAGCEKVLVVTPTRGMPGGLLGPGLDREIEILEKEAEVHVVTADEAALAAFGSNVLDPATREPSARAGRAQAAATLEAARAFWG</sequence>
<evidence type="ECO:0000256" key="4">
    <source>
        <dbReference type="PROSITE-ProRule" id="PRU01161"/>
    </source>
</evidence>
<dbReference type="Proteomes" id="UP000199406">
    <property type="component" value="Unassembled WGS sequence"/>
</dbReference>
<feature type="active site" description="Proton acceptor" evidence="4">
    <location>
        <position position="185"/>
    </location>
</feature>
<dbReference type="Pfam" id="PF01734">
    <property type="entry name" value="Patatin"/>
    <property type="match status" value="1"/>
</dbReference>